<keyword evidence="2" id="KW-1185">Reference proteome</keyword>
<dbReference type="Pfam" id="PF19991">
    <property type="entry name" value="HMA_2"/>
    <property type="match status" value="1"/>
</dbReference>
<dbReference type="RefSeq" id="WP_188257866.1">
    <property type="nucleotide sequence ID" value="NZ_JABVCF010000023.1"/>
</dbReference>
<comment type="caution">
    <text evidence="1">The sequence shown here is derived from an EMBL/GenBank/DDBJ whole genome shotgun (WGS) entry which is preliminary data.</text>
</comment>
<gene>
    <name evidence="1" type="ORF">KEU06_27345</name>
</gene>
<organism evidence="1 2">
    <name type="scientific">Pseudaminobacter soli</name>
    <name type="common">ex Zhang et al. 2022</name>
    <dbReference type="NCBI Taxonomy" id="2831468"/>
    <lineage>
        <taxon>Bacteria</taxon>
        <taxon>Pseudomonadati</taxon>
        <taxon>Pseudomonadota</taxon>
        <taxon>Alphaproteobacteria</taxon>
        <taxon>Hyphomicrobiales</taxon>
        <taxon>Phyllobacteriaceae</taxon>
        <taxon>Pseudaminobacter</taxon>
    </lineage>
</organism>
<evidence type="ECO:0000313" key="2">
    <source>
        <dbReference type="Proteomes" id="UP000680348"/>
    </source>
</evidence>
<name>A0A942IC48_9HYPH</name>
<protein>
    <submittedName>
        <fullName evidence="1">Uncharacterized protein</fullName>
    </submittedName>
</protein>
<proteinExistence type="predicted"/>
<sequence length="188" mass="20252">MLPSATVEHELTGRLRVRVPGLRGNQSFFRSAIETLSQHPEISAVIVNPSTGSVLIEHTTDPQSIQEFAAERGLFEVRRVPPAPATRRIVVSPKTAASGLVVLGALQAARGEILGPASENFWNAYGALRVMHNLPLMLLFGGLGLFQISQGRAFGSAASLFFYAFMLERLTAPHANRPAGARPRLASN</sequence>
<dbReference type="EMBL" id="JAGWCR010000023">
    <property type="protein sequence ID" value="MBS3652311.1"/>
    <property type="molecule type" value="Genomic_DNA"/>
</dbReference>
<reference evidence="1" key="1">
    <citation type="submission" date="2021-04" db="EMBL/GenBank/DDBJ databases">
        <title>Pseudaminobacter soli sp. nov., isolated from paddy soil contaminated by heavy metals.</title>
        <authorList>
            <person name="Zhang K."/>
        </authorList>
    </citation>
    <scope>NUCLEOTIDE SEQUENCE</scope>
    <source>
        <strain evidence="1">19-2017</strain>
    </source>
</reference>
<evidence type="ECO:0000313" key="1">
    <source>
        <dbReference type="EMBL" id="MBS3652311.1"/>
    </source>
</evidence>
<dbReference type="AlphaFoldDB" id="A0A942IC48"/>
<dbReference type="Proteomes" id="UP000680348">
    <property type="component" value="Unassembled WGS sequence"/>
</dbReference>
<accession>A0A942IC48</accession>